<proteinExistence type="predicted"/>
<organism evidence="2 3">
    <name type="scientific">Fibrivirga algicola</name>
    <dbReference type="NCBI Taxonomy" id="2950420"/>
    <lineage>
        <taxon>Bacteria</taxon>
        <taxon>Pseudomonadati</taxon>
        <taxon>Bacteroidota</taxon>
        <taxon>Cytophagia</taxon>
        <taxon>Cytophagales</taxon>
        <taxon>Spirosomataceae</taxon>
        <taxon>Fibrivirga</taxon>
    </lineage>
</organism>
<sequence>MKKLLFAFLIVVAVTAELLAAQPVWNNGYVILADGRKLEGQVNYNWKAEVVQVKMPNGLVRAFSAGHAATFVYYDTTQQLLRFFSSVNLPDSRQVLKPIFMEEVTTGSLSVYRRLRHTREFIKLLRPSIYGDDTELIKEIDNFTYLVINTEGDVVDLNAFNQTLWPAMIAYQNELSQYIRSREMDASSTLSRLLIINQYNYLLAQKTQAVQTVSGE</sequence>
<feature type="signal peptide" evidence="1">
    <location>
        <begin position="1"/>
        <end position="20"/>
    </location>
</feature>
<dbReference type="RefSeq" id="WP_085412675.1">
    <property type="nucleotide sequence ID" value="NZ_WAEL01000010.1"/>
</dbReference>
<dbReference type="EMBL" id="WAEL01000010">
    <property type="protein sequence ID" value="NID13171.1"/>
    <property type="molecule type" value="Genomic_DNA"/>
</dbReference>
<accession>A0ABX0QM36</accession>
<evidence type="ECO:0008006" key="4">
    <source>
        <dbReference type="Google" id="ProtNLM"/>
    </source>
</evidence>
<name>A0ABX0QM36_9BACT</name>
<evidence type="ECO:0000256" key="1">
    <source>
        <dbReference type="SAM" id="SignalP"/>
    </source>
</evidence>
<evidence type="ECO:0000313" key="2">
    <source>
        <dbReference type="EMBL" id="NID13171.1"/>
    </source>
</evidence>
<evidence type="ECO:0000313" key="3">
    <source>
        <dbReference type="Proteomes" id="UP000606008"/>
    </source>
</evidence>
<feature type="chain" id="PRO_5046678457" description="DUF4369 domain-containing protein" evidence="1">
    <location>
        <begin position="21"/>
        <end position="216"/>
    </location>
</feature>
<dbReference type="Proteomes" id="UP000606008">
    <property type="component" value="Unassembled WGS sequence"/>
</dbReference>
<comment type="caution">
    <text evidence="2">The sequence shown here is derived from an EMBL/GenBank/DDBJ whole genome shotgun (WGS) entry which is preliminary data.</text>
</comment>
<protein>
    <recommendedName>
        <fullName evidence="4">DUF4369 domain-containing protein</fullName>
    </recommendedName>
</protein>
<gene>
    <name evidence="2" type="ORF">F7231_23570</name>
</gene>
<keyword evidence="3" id="KW-1185">Reference proteome</keyword>
<reference evidence="2" key="1">
    <citation type="submission" date="2024-05" db="EMBL/GenBank/DDBJ databases">
        <authorList>
            <person name="Jung D.-H."/>
        </authorList>
    </citation>
    <scope>NUCLEOTIDE SEQUENCE</scope>
    <source>
        <strain evidence="2">JA-25</strain>
    </source>
</reference>
<keyword evidence="1" id="KW-0732">Signal</keyword>